<protein>
    <recommendedName>
        <fullName evidence="1">HTH asnC-type domain-containing protein</fullName>
    </recommendedName>
</protein>
<dbReference type="EMBL" id="SZQA01000038">
    <property type="protein sequence ID" value="TKK84061.1"/>
    <property type="molecule type" value="Genomic_DNA"/>
</dbReference>
<comment type="caution">
    <text evidence="2">The sequence shown here is derived from an EMBL/GenBank/DDBJ whole genome shotgun (WGS) entry which is preliminary data.</text>
</comment>
<feature type="domain" description="HTH asnC-type" evidence="1">
    <location>
        <begin position="1"/>
        <end position="29"/>
    </location>
</feature>
<keyword evidence="3" id="KW-1185">Reference proteome</keyword>
<dbReference type="Pfam" id="PF01037">
    <property type="entry name" value="AsnC_trans_reg"/>
    <property type="match status" value="1"/>
</dbReference>
<dbReference type="OrthoDB" id="9809462at2"/>
<dbReference type="Gene3D" id="3.30.70.920">
    <property type="match status" value="1"/>
</dbReference>
<organism evidence="2 3">
    <name type="scientific">Herbidospora galbida</name>
    <dbReference type="NCBI Taxonomy" id="2575442"/>
    <lineage>
        <taxon>Bacteria</taxon>
        <taxon>Bacillati</taxon>
        <taxon>Actinomycetota</taxon>
        <taxon>Actinomycetes</taxon>
        <taxon>Streptosporangiales</taxon>
        <taxon>Streptosporangiaceae</taxon>
        <taxon>Herbidospora</taxon>
    </lineage>
</organism>
<evidence type="ECO:0000313" key="3">
    <source>
        <dbReference type="Proteomes" id="UP000308705"/>
    </source>
</evidence>
<sequence>MAARVRRLESLGVITSYGARVDPGKAGWPVQAFVVLSTTGIRQSHQTAHIAQSASHILEDHRVTGTDDHILRVVAREIGAMEPLIDQLNELGKSATSFILSSPKPCAPTHRLTHLAEHVRDDAHRRACQRERRQRAGCQQGVARAEWRRRSPSCAPAPRFLVAIRTAMRDCIWSLC</sequence>
<dbReference type="PANTHER" id="PTHR30154:SF53">
    <property type="entry name" value="HTH-TYPE TRANSCRIPTIONAL REGULATOR LRPC"/>
    <property type="match status" value="1"/>
</dbReference>
<evidence type="ECO:0000313" key="2">
    <source>
        <dbReference type="EMBL" id="TKK84061.1"/>
    </source>
</evidence>
<dbReference type="GO" id="GO:0043565">
    <property type="term" value="F:sequence-specific DNA binding"/>
    <property type="evidence" value="ECO:0007669"/>
    <property type="project" value="InterPro"/>
</dbReference>
<name>A0A4U3M5M1_9ACTN</name>
<dbReference type="InterPro" id="IPR000485">
    <property type="entry name" value="AsnC-type_HTH_dom"/>
</dbReference>
<dbReference type="PANTHER" id="PTHR30154">
    <property type="entry name" value="LEUCINE-RESPONSIVE REGULATORY PROTEIN"/>
    <property type="match status" value="1"/>
</dbReference>
<dbReference type="RefSeq" id="WP_137250708.1">
    <property type="nucleotide sequence ID" value="NZ_SZQA01000038.1"/>
</dbReference>
<dbReference type="GO" id="GO:0005829">
    <property type="term" value="C:cytosol"/>
    <property type="evidence" value="ECO:0007669"/>
    <property type="project" value="TreeGrafter"/>
</dbReference>
<dbReference type="InterPro" id="IPR011008">
    <property type="entry name" value="Dimeric_a/b-barrel"/>
</dbReference>
<dbReference type="Proteomes" id="UP000308705">
    <property type="component" value="Unassembled WGS sequence"/>
</dbReference>
<evidence type="ECO:0000259" key="1">
    <source>
        <dbReference type="PROSITE" id="PS50956"/>
    </source>
</evidence>
<gene>
    <name evidence="2" type="ORF">FDA94_31540</name>
</gene>
<reference evidence="2 3" key="1">
    <citation type="submission" date="2019-04" db="EMBL/GenBank/DDBJ databases">
        <title>Herbidospora sp. NEAU-GS14.nov., a novel actinomycete isolated from soil.</title>
        <authorList>
            <person name="Han L."/>
        </authorList>
    </citation>
    <scope>NUCLEOTIDE SEQUENCE [LARGE SCALE GENOMIC DNA]</scope>
    <source>
        <strain evidence="2 3">NEAU-GS14</strain>
    </source>
</reference>
<dbReference type="AlphaFoldDB" id="A0A4U3M5M1"/>
<proteinExistence type="predicted"/>
<dbReference type="InterPro" id="IPR019887">
    <property type="entry name" value="Tscrpt_reg_AsnC/Lrp_C"/>
</dbReference>
<dbReference type="SUPFAM" id="SSF54909">
    <property type="entry name" value="Dimeric alpha+beta barrel"/>
    <property type="match status" value="1"/>
</dbReference>
<dbReference type="GO" id="GO:0043200">
    <property type="term" value="P:response to amino acid"/>
    <property type="evidence" value="ECO:0007669"/>
    <property type="project" value="TreeGrafter"/>
</dbReference>
<accession>A0A4U3M5M1</accession>
<dbReference type="PROSITE" id="PS50956">
    <property type="entry name" value="HTH_ASNC_2"/>
    <property type="match status" value="1"/>
</dbReference>